<evidence type="ECO:0000313" key="5">
    <source>
        <dbReference type="EMBL" id="MDO7882760.1"/>
    </source>
</evidence>
<gene>
    <name evidence="5" type="ORF">Q5716_11040</name>
</gene>
<accession>A0ABT9BTN4</accession>
<keyword evidence="6" id="KW-1185">Reference proteome</keyword>
<reference evidence="5 6" key="1">
    <citation type="submission" date="2023-07" db="EMBL/GenBank/DDBJ databases">
        <title>Protaetiibacter sp. nov WY-16 isolated from soil.</title>
        <authorList>
            <person name="Liu B."/>
            <person name="Wan Y."/>
        </authorList>
    </citation>
    <scope>NUCLEOTIDE SEQUENCE [LARGE SCALE GENOMIC DNA]</scope>
    <source>
        <strain evidence="5 6">WY-16</strain>
    </source>
</reference>
<dbReference type="InterPro" id="IPR037923">
    <property type="entry name" value="HTH-like"/>
</dbReference>
<evidence type="ECO:0000259" key="4">
    <source>
        <dbReference type="PROSITE" id="PS01124"/>
    </source>
</evidence>
<evidence type="ECO:0000256" key="2">
    <source>
        <dbReference type="ARBA" id="ARBA00023125"/>
    </source>
</evidence>
<keyword evidence="1" id="KW-0805">Transcription regulation</keyword>
<dbReference type="PANTHER" id="PTHR46796:SF2">
    <property type="entry name" value="TRANSCRIPTIONAL REGULATORY PROTEIN"/>
    <property type="match status" value="1"/>
</dbReference>
<dbReference type="RefSeq" id="WP_305003193.1">
    <property type="nucleotide sequence ID" value="NZ_JAUQUB010000002.1"/>
</dbReference>
<dbReference type="InterPro" id="IPR003313">
    <property type="entry name" value="AraC-bd"/>
</dbReference>
<dbReference type="SUPFAM" id="SSF46689">
    <property type="entry name" value="Homeodomain-like"/>
    <property type="match status" value="2"/>
</dbReference>
<dbReference type="SMART" id="SM00342">
    <property type="entry name" value="HTH_ARAC"/>
    <property type="match status" value="1"/>
</dbReference>
<dbReference type="Proteomes" id="UP001241072">
    <property type="component" value="Unassembled WGS sequence"/>
</dbReference>
<keyword evidence="3" id="KW-0804">Transcription</keyword>
<dbReference type="Gene3D" id="1.10.10.60">
    <property type="entry name" value="Homeodomain-like"/>
    <property type="match status" value="1"/>
</dbReference>
<evidence type="ECO:0000256" key="3">
    <source>
        <dbReference type="ARBA" id="ARBA00023163"/>
    </source>
</evidence>
<dbReference type="EMBL" id="JAUQUB010000002">
    <property type="protein sequence ID" value="MDO7882760.1"/>
    <property type="molecule type" value="Genomic_DNA"/>
</dbReference>
<dbReference type="PANTHER" id="PTHR46796">
    <property type="entry name" value="HTH-TYPE TRANSCRIPTIONAL ACTIVATOR RHAS-RELATED"/>
    <property type="match status" value="1"/>
</dbReference>
<proteinExistence type="predicted"/>
<dbReference type="InterPro" id="IPR050204">
    <property type="entry name" value="AraC_XylS_family_regulators"/>
</dbReference>
<evidence type="ECO:0000313" key="6">
    <source>
        <dbReference type="Proteomes" id="UP001241072"/>
    </source>
</evidence>
<dbReference type="Pfam" id="PF02311">
    <property type="entry name" value="AraC_binding"/>
    <property type="match status" value="1"/>
</dbReference>
<feature type="domain" description="HTH araC/xylS-type" evidence="4">
    <location>
        <begin position="161"/>
        <end position="257"/>
    </location>
</feature>
<comment type="caution">
    <text evidence="5">The sequence shown here is derived from an EMBL/GenBank/DDBJ whole genome shotgun (WGS) entry which is preliminary data.</text>
</comment>
<dbReference type="Pfam" id="PF12833">
    <property type="entry name" value="HTH_18"/>
    <property type="match status" value="1"/>
</dbReference>
<protein>
    <submittedName>
        <fullName evidence="5">AraC family transcriptional regulator</fullName>
    </submittedName>
</protein>
<evidence type="ECO:0000256" key="1">
    <source>
        <dbReference type="ARBA" id="ARBA00023015"/>
    </source>
</evidence>
<dbReference type="InterPro" id="IPR018060">
    <property type="entry name" value="HTH_AraC"/>
</dbReference>
<sequence length="257" mass="28062">MDRVRAWHPDVPAVREVFHATFDSHAYPAHTHDTWTVLLIDEGAVSYALERSGHIAAPRSLTLLPPHVPHDGRSAVDGASFRKRVLYLDEDWLPSRSVSAAVSRPLVQDARAVAAVRAIHGALESPGDTLAAEGSILSLAELVLQHWGTATAGRTDAPLARRLRAMLDDRLTESFTLSEAARLLGAHPSHLVRSFSRAYGISPHRYVTGRRIDLARRLLLVGHPPARVAAEAGFHDQAHLTRHFRRVLGTTPGAFAA</sequence>
<dbReference type="PROSITE" id="PS01124">
    <property type="entry name" value="HTH_ARAC_FAMILY_2"/>
    <property type="match status" value="1"/>
</dbReference>
<organism evidence="5 6">
    <name type="scientific">Antiquaquibacter soli</name>
    <dbReference type="NCBI Taxonomy" id="3064523"/>
    <lineage>
        <taxon>Bacteria</taxon>
        <taxon>Bacillati</taxon>
        <taxon>Actinomycetota</taxon>
        <taxon>Actinomycetes</taxon>
        <taxon>Micrococcales</taxon>
        <taxon>Microbacteriaceae</taxon>
        <taxon>Antiquaquibacter</taxon>
    </lineage>
</organism>
<name>A0ABT9BTN4_9MICO</name>
<dbReference type="SUPFAM" id="SSF51215">
    <property type="entry name" value="Regulatory protein AraC"/>
    <property type="match status" value="1"/>
</dbReference>
<keyword evidence="2" id="KW-0238">DNA-binding</keyword>
<dbReference type="InterPro" id="IPR009057">
    <property type="entry name" value="Homeodomain-like_sf"/>
</dbReference>